<accession>A0A1Y6KZ62</accession>
<dbReference type="Proteomes" id="UP000196485">
    <property type="component" value="Unassembled WGS sequence"/>
</dbReference>
<sequence length="182" mass="21104">MTKILGLSTISSYLVILQISTVFIFIFDAINKGYYPWLFDQLNNKNHSTKKKIIIFTYIYFIILLSISIFFFFHGSQLITLIAGENYVINNNIVGMIFLGQIFGGMYLMVNNYLFYEKEMLLLSKITIFSGLIHLLLISIFSYFWGITGAAFSFCFSKCLQFLLTWFNAYKIANMPWAIQGK</sequence>
<evidence type="ECO:0008006" key="4">
    <source>
        <dbReference type="Google" id="ProtNLM"/>
    </source>
</evidence>
<keyword evidence="1" id="KW-0812">Transmembrane</keyword>
<name>A0A1Y6KZ62_9GAMM</name>
<dbReference type="EMBL" id="FYAH01000002">
    <property type="protein sequence ID" value="SMY16435.1"/>
    <property type="molecule type" value="Genomic_DNA"/>
</dbReference>
<feature type="transmembrane region" description="Helical" evidence="1">
    <location>
        <begin position="52"/>
        <end position="73"/>
    </location>
</feature>
<evidence type="ECO:0000313" key="3">
    <source>
        <dbReference type="Proteomes" id="UP000196485"/>
    </source>
</evidence>
<protein>
    <recommendedName>
        <fullName evidence="4">Polysaccharide biosynthesis protein C-terminal domain-containing protein</fullName>
    </recommendedName>
</protein>
<gene>
    <name evidence="2" type="ORF">PAQU9191_01666</name>
</gene>
<keyword evidence="1" id="KW-1133">Transmembrane helix</keyword>
<dbReference type="RefSeq" id="WP_087820489.1">
    <property type="nucleotide sequence ID" value="NZ_FYAH01000002.1"/>
</dbReference>
<keyword evidence="3" id="KW-1185">Reference proteome</keyword>
<organism evidence="2 3">
    <name type="scientific">Photobacterium aquimaris</name>
    <dbReference type="NCBI Taxonomy" id="512643"/>
    <lineage>
        <taxon>Bacteria</taxon>
        <taxon>Pseudomonadati</taxon>
        <taxon>Pseudomonadota</taxon>
        <taxon>Gammaproteobacteria</taxon>
        <taxon>Vibrionales</taxon>
        <taxon>Vibrionaceae</taxon>
        <taxon>Photobacterium</taxon>
    </lineage>
</organism>
<keyword evidence="1" id="KW-0472">Membrane</keyword>
<feature type="transmembrane region" description="Helical" evidence="1">
    <location>
        <begin position="93"/>
        <end position="114"/>
    </location>
</feature>
<feature type="transmembrane region" description="Helical" evidence="1">
    <location>
        <begin position="126"/>
        <end position="145"/>
    </location>
</feature>
<evidence type="ECO:0000313" key="2">
    <source>
        <dbReference type="EMBL" id="SMY16435.1"/>
    </source>
</evidence>
<feature type="transmembrane region" description="Helical" evidence="1">
    <location>
        <begin position="12"/>
        <end position="31"/>
    </location>
</feature>
<evidence type="ECO:0000256" key="1">
    <source>
        <dbReference type="SAM" id="Phobius"/>
    </source>
</evidence>
<proteinExistence type="predicted"/>
<dbReference type="AlphaFoldDB" id="A0A1Y6KZ62"/>
<reference evidence="3" key="1">
    <citation type="submission" date="2017-06" db="EMBL/GenBank/DDBJ databases">
        <authorList>
            <person name="Rodrigo-Torres L."/>
            <person name="Arahal R. D."/>
            <person name="Lucena T."/>
        </authorList>
    </citation>
    <scope>NUCLEOTIDE SEQUENCE [LARGE SCALE GENOMIC DNA]</scope>
    <source>
        <strain evidence="3">type strain: CECT 9192</strain>
    </source>
</reference>